<evidence type="ECO:0000256" key="2">
    <source>
        <dbReference type="ARBA" id="ARBA00022536"/>
    </source>
</evidence>
<dbReference type="InterPro" id="IPR024731">
    <property type="entry name" value="NELL2-like_EGF"/>
</dbReference>
<evidence type="ECO:0000313" key="13">
    <source>
        <dbReference type="Proteomes" id="UP000887564"/>
    </source>
</evidence>
<dbReference type="FunFam" id="2.10.25.10:FF:000202">
    <property type="entry name" value="Multiple epidermal growth factor-like domains 8"/>
    <property type="match status" value="1"/>
</dbReference>
<organism evidence="13 14">
    <name type="scientific">Parascaris equorum</name>
    <name type="common">Equine roundworm</name>
    <dbReference type="NCBI Taxonomy" id="6256"/>
    <lineage>
        <taxon>Eukaryota</taxon>
        <taxon>Metazoa</taxon>
        <taxon>Ecdysozoa</taxon>
        <taxon>Nematoda</taxon>
        <taxon>Chromadorea</taxon>
        <taxon>Rhabditida</taxon>
        <taxon>Spirurina</taxon>
        <taxon>Ascaridomorpha</taxon>
        <taxon>Ascaridoidea</taxon>
        <taxon>Ascarididae</taxon>
        <taxon>Parascaris</taxon>
    </lineage>
</organism>
<keyword evidence="5" id="KW-0677">Repeat</keyword>
<keyword evidence="9 11" id="KW-1015">Disulfide bond</keyword>
<evidence type="ECO:0000256" key="1">
    <source>
        <dbReference type="ARBA" id="ARBA00004479"/>
    </source>
</evidence>
<protein>
    <submittedName>
        <fullName evidence="14">EGF-like domain-containing protein</fullName>
    </submittedName>
</protein>
<feature type="domain" description="EGF-like" evidence="12">
    <location>
        <begin position="229"/>
        <end position="270"/>
    </location>
</feature>
<evidence type="ECO:0000259" key="12">
    <source>
        <dbReference type="PROSITE" id="PS50026"/>
    </source>
</evidence>
<keyword evidence="4" id="KW-0732">Signal</keyword>
<evidence type="ECO:0000256" key="4">
    <source>
        <dbReference type="ARBA" id="ARBA00022729"/>
    </source>
</evidence>
<comment type="subcellular location">
    <subcellularLocation>
        <location evidence="1">Membrane</location>
        <topology evidence="1">Single-pass type I membrane protein</topology>
    </subcellularLocation>
</comment>
<evidence type="ECO:0000256" key="11">
    <source>
        <dbReference type="PROSITE-ProRule" id="PRU00076"/>
    </source>
</evidence>
<keyword evidence="8" id="KW-0472">Membrane</keyword>
<dbReference type="InterPro" id="IPR009030">
    <property type="entry name" value="Growth_fac_rcpt_cys_sf"/>
</dbReference>
<dbReference type="GO" id="GO:0048513">
    <property type="term" value="P:animal organ development"/>
    <property type="evidence" value="ECO:0007669"/>
    <property type="project" value="UniProtKB-ARBA"/>
</dbReference>
<dbReference type="SUPFAM" id="SSF57184">
    <property type="entry name" value="Growth factor receptor domain"/>
    <property type="match status" value="3"/>
</dbReference>
<dbReference type="InterPro" id="IPR001881">
    <property type="entry name" value="EGF-like_Ca-bd_dom"/>
</dbReference>
<dbReference type="PANTHER" id="PTHR24039">
    <property type="entry name" value="FIBRILLIN-RELATED"/>
    <property type="match status" value="1"/>
</dbReference>
<evidence type="ECO:0000256" key="9">
    <source>
        <dbReference type="ARBA" id="ARBA00023157"/>
    </source>
</evidence>
<keyword evidence="10" id="KW-0325">Glycoprotein</keyword>
<keyword evidence="6" id="KW-0106">Calcium</keyword>
<keyword evidence="3" id="KW-0812">Transmembrane</keyword>
<dbReference type="AlphaFoldDB" id="A0A914RSV0"/>
<dbReference type="InterPro" id="IPR049883">
    <property type="entry name" value="NOTCH1_EGF-like"/>
</dbReference>
<dbReference type="SMART" id="SM00179">
    <property type="entry name" value="EGF_CA"/>
    <property type="match status" value="6"/>
</dbReference>
<keyword evidence="13" id="KW-1185">Reference proteome</keyword>
<dbReference type="FunFam" id="2.10.25.10:FF:000038">
    <property type="entry name" value="Fibrillin 2"/>
    <property type="match status" value="2"/>
</dbReference>
<feature type="disulfide bond" evidence="11">
    <location>
        <begin position="240"/>
        <end position="257"/>
    </location>
</feature>
<dbReference type="GO" id="GO:0048731">
    <property type="term" value="P:system development"/>
    <property type="evidence" value="ECO:0007669"/>
    <property type="project" value="UniProtKB-ARBA"/>
</dbReference>
<evidence type="ECO:0000256" key="7">
    <source>
        <dbReference type="ARBA" id="ARBA00022989"/>
    </source>
</evidence>
<dbReference type="CDD" id="cd00054">
    <property type="entry name" value="EGF_CA"/>
    <property type="match status" value="4"/>
</dbReference>
<accession>A0A914RSV0</accession>
<dbReference type="InterPro" id="IPR000152">
    <property type="entry name" value="EGF-type_Asp/Asn_hydroxyl_site"/>
</dbReference>
<dbReference type="PANTHER" id="PTHR24039:SF28">
    <property type="entry name" value="EGF-LIKE DOMAIN-CONTAINING PROTEIN"/>
    <property type="match status" value="1"/>
</dbReference>
<dbReference type="PROSITE" id="PS50026">
    <property type="entry name" value="EGF_3"/>
    <property type="match status" value="4"/>
</dbReference>
<evidence type="ECO:0000256" key="8">
    <source>
        <dbReference type="ARBA" id="ARBA00023136"/>
    </source>
</evidence>
<dbReference type="Pfam" id="PF07645">
    <property type="entry name" value="EGF_CA"/>
    <property type="match status" value="5"/>
</dbReference>
<sequence length="313" mass="33761">MAHVKTGYRWIESNVFPRTVESLKNRPACKVVDPCAEGDLCPSPLKCISSDPGLYECVCKDGYEKIPSNQGTCIDIDECNLETNAAPCPMNSHCENLKGSYKCECNTGFTPQIGSSLIDPECVDINECSAGIDNCAMKNATCTNTIGSFECVCAEGFQHNAPDYETCQDVDECLDGTAECDEHAICKNTMGSYECDCKEGFFGDGALCMAQLRVNRIMSKVEGHEPIADIDECKNIPSPCPPTSVDLCVNTQGGFKCTCRTGFKKPRNCHGNKAAKCSNTRGGYKCVCAPGYDGDPYVDGCKGMETVSSNITT</sequence>
<evidence type="ECO:0000256" key="3">
    <source>
        <dbReference type="ARBA" id="ARBA00022692"/>
    </source>
</evidence>
<feature type="domain" description="EGF-like" evidence="12">
    <location>
        <begin position="124"/>
        <end position="168"/>
    </location>
</feature>
<reference evidence="14" key="1">
    <citation type="submission" date="2022-11" db="UniProtKB">
        <authorList>
            <consortium name="WormBaseParasite"/>
        </authorList>
    </citation>
    <scope>IDENTIFICATION</scope>
</reference>
<keyword evidence="2 11" id="KW-0245">EGF-like domain</keyword>
<dbReference type="GO" id="GO:0005509">
    <property type="term" value="F:calcium ion binding"/>
    <property type="evidence" value="ECO:0007669"/>
    <property type="project" value="InterPro"/>
</dbReference>
<dbReference type="GO" id="GO:0016020">
    <property type="term" value="C:membrane"/>
    <property type="evidence" value="ECO:0007669"/>
    <property type="project" value="UniProtKB-SubCell"/>
</dbReference>
<keyword evidence="7" id="KW-1133">Transmembrane helix</keyword>
<dbReference type="InterPro" id="IPR018097">
    <property type="entry name" value="EGF_Ca-bd_CS"/>
</dbReference>
<comment type="caution">
    <text evidence="11">Lacks conserved residue(s) required for the propagation of feature annotation.</text>
</comment>
<name>A0A914RSV0_PAREQ</name>
<dbReference type="InterPro" id="IPR000742">
    <property type="entry name" value="EGF"/>
</dbReference>
<dbReference type="WBParaSite" id="PEQ_0000957001-mRNA-1">
    <property type="protein sequence ID" value="PEQ_0000957001-mRNA-1"/>
    <property type="gene ID" value="PEQ_0000957001"/>
</dbReference>
<dbReference type="Proteomes" id="UP000887564">
    <property type="component" value="Unplaced"/>
</dbReference>
<feature type="domain" description="EGF-like" evidence="12">
    <location>
        <begin position="75"/>
        <end position="115"/>
    </location>
</feature>
<feature type="domain" description="EGF-like" evidence="12">
    <location>
        <begin position="169"/>
        <end position="209"/>
    </location>
</feature>
<dbReference type="PROSITE" id="PS01187">
    <property type="entry name" value="EGF_CA"/>
    <property type="match status" value="2"/>
</dbReference>
<dbReference type="Gene3D" id="2.10.25.10">
    <property type="entry name" value="Laminin"/>
    <property type="match status" value="6"/>
</dbReference>
<evidence type="ECO:0000256" key="5">
    <source>
        <dbReference type="ARBA" id="ARBA00022737"/>
    </source>
</evidence>
<evidence type="ECO:0000313" key="14">
    <source>
        <dbReference type="WBParaSite" id="PEQ_0000957001-mRNA-1"/>
    </source>
</evidence>
<evidence type="ECO:0000256" key="6">
    <source>
        <dbReference type="ARBA" id="ARBA00022837"/>
    </source>
</evidence>
<dbReference type="PROSITE" id="PS01186">
    <property type="entry name" value="EGF_2"/>
    <property type="match status" value="2"/>
</dbReference>
<dbReference type="SMART" id="SM00181">
    <property type="entry name" value="EGF"/>
    <property type="match status" value="6"/>
</dbReference>
<dbReference type="PROSITE" id="PS00010">
    <property type="entry name" value="ASX_HYDROXYL"/>
    <property type="match status" value="4"/>
</dbReference>
<proteinExistence type="predicted"/>
<evidence type="ECO:0000256" key="10">
    <source>
        <dbReference type="ARBA" id="ARBA00023180"/>
    </source>
</evidence>
<dbReference type="Pfam" id="PF12947">
    <property type="entry name" value="EGF_3"/>
    <property type="match status" value="1"/>
</dbReference>